<dbReference type="PRINTS" id="PR00080">
    <property type="entry name" value="SDRFAMILY"/>
</dbReference>
<sequence>MRRKTILLSGADSSFGRALVGAALSFGCNVVGVTCTQDGGLTCEALSPEPISDRLLDLKATNSAESLVAAVESGIGAVDVLINNPSVTYRGMIEDSPLQALEEQLRENLIVPVTMTKAVLPYMRHRRSGQIANITTLGGLVAFPGYGFYSASKFALEGLSEALRKEVKNLGISVTAIGLGHCGEPAWTEPIESGRSHIEDYAAALRAAREARTFIPAGQRAAAATMAAHAAIDVLMSGIAPAHLLLGADAVQWLREKIGGLTAEITAWEAVSLSVHAH</sequence>
<evidence type="ECO:0000256" key="3">
    <source>
        <dbReference type="RuleBase" id="RU000363"/>
    </source>
</evidence>
<evidence type="ECO:0000313" key="4">
    <source>
        <dbReference type="EMBL" id="KVM21108.1"/>
    </source>
</evidence>
<gene>
    <name evidence="4" type="ORF">WJ53_00185</name>
</gene>
<dbReference type="Pfam" id="PF00106">
    <property type="entry name" value="adh_short"/>
    <property type="match status" value="1"/>
</dbReference>
<dbReference type="PANTHER" id="PTHR43976">
    <property type="entry name" value="SHORT CHAIN DEHYDROGENASE"/>
    <property type="match status" value="1"/>
</dbReference>
<dbReference type="EMBL" id="LOZE01000133">
    <property type="protein sequence ID" value="KVM21108.1"/>
    <property type="molecule type" value="Genomic_DNA"/>
</dbReference>
<dbReference type="PRINTS" id="PR00081">
    <property type="entry name" value="GDHRDH"/>
</dbReference>
<dbReference type="AlphaFoldDB" id="A0AB73FTJ9"/>
<dbReference type="PANTHER" id="PTHR43976:SF16">
    <property type="entry name" value="SHORT-CHAIN DEHYDROGENASE_REDUCTASE FAMILY PROTEIN"/>
    <property type="match status" value="1"/>
</dbReference>
<evidence type="ECO:0000256" key="2">
    <source>
        <dbReference type="ARBA" id="ARBA00023002"/>
    </source>
</evidence>
<reference evidence="4 5" key="1">
    <citation type="submission" date="2015-11" db="EMBL/GenBank/DDBJ databases">
        <title>Expanding the genomic diversity of Burkholderia species for the development of highly accurate diagnostics.</title>
        <authorList>
            <person name="Sahl J."/>
            <person name="Keim P."/>
            <person name="Wagner D."/>
        </authorList>
    </citation>
    <scope>NUCLEOTIDE SEQUENCE [LARGE SCALE GENOMIC DNA]</scope>
    <source>
        <strain evidence="4 5">MSMB2058</strain>
    </source>
</reference>
<dbReference type="PROSITE" id="PS51257">
    <property type="entry name" value="PROKAR_LIPOPROTEIN"/>
    <property type="match status" value="1"/>
</dbReference>
<dbReference type="InterPro" id="IPR051911">
    <property type="entry name" value="SDR_oxidoreductase"/>
</dbReference>
<dbReference type="RefSeq" id="WP_059727335.1">
    <property type="nucleotide sequence ID" value="NZ_LOYI01000128.1"/>
</dbReference>
<protein>
    <submittedName>
        <fullName evidence="4">Short-chain dehydrogenase</fullName>
    </submittedName>
</protein>
<dbReference type="Gene3D" id="3.40.50.720">
    <property type="entry name" value="NAD(P)-binding Rossmann-like Domain"/>
    <property type="match status" value="1"/>
</dbReference>
<accession>A0AB73FTJ9</accession>
<keyword evidence="2" id="KW-0560">Oxidoreductase</keyword>
<evidence type="ECO:0000256" key="1">
    <source>
        <dbReference type="ARBA" id="ARBA00006484"/>
    </source>
</evidence>
<dbReference type="SUPFAM" id="SSF51735">
    <property type="entry name" value="NAD(P)-binding Rossmann-fold domains"/>
    <property type="match status" value="1"/>
</dbReference>
<comment type="caution">
    <text evidence="4">The sequence shown here is derived from an EMBL/GenBank/DDBJ whole genome shotgun (WGS) entry which is preliminary data.</text>
</comment>
<organism evidence="4 5">
    <name type="scientific">Burkholderia ubonensis</name>
    <dbReference type="NCBI Taxonomy" id="101571"/>
    <lineage>
        <taxon>Bacteria</taxon>
        <taxon>Pseudomonadati</taxon>
        <taxon>Pseudomonadota</taxon>
        <taxon>Betaproteobacteria</taxon>
        <taxon>Burkholderiales</taxon>
        <taxon>Burkholderiaceae</taxon>
        <taxon>Burkholderia</taxon>
        <taxon>Burkholderia cepacia complex</taxon>
    </lineage>
</organism>
<dbReference type="Proteomes" id="UP000061665">
    <property type="component" value="Unassembled WGS sequence"/>
</dbReference>
<comment type="similarity">
    <text evidence="1 3">Belongs to the short-chain dehydrogenases/reductases (SDR) family.</text>
</comment>
<name>A0AB73FTJ9_9BURK</name>
<evidence type="ECO:0000313" key="5">
    <source>
        <dbReference type="Proteomes" id="UP000061665"/>
    </source>
</evidence>
<proteinExistence type="inferred from homology"/>
<dbReference type="InterPro" id="IPR036291">
    <property type="entry name" value="NAD(P)-bd_dom_sf"/>
</dbReference>
<dbReference type="GO" id="GO:0016491">
    <property type="term" value="F:oxidoreductase activity"/>
    <property type="evidence" value="ECO:0007669"/>
    <property type="project" value="UniProtKB-KW"/>
</dbReference>
<dbReference type="InterPro" id="IPR002347">
    <property type="entry name" value="SDR_fam"/>
</dbReference>